<sequence length="98" mass="10942">MHEIISCLIMIFPCATIQGKMLLSSPTSKVESLVKFLLKVLPRLGDFRVYSLLGKKFVEFHINPSVEPVVDLETFVPKPHPKPGVLSETSSRETCVCL</sequence>
<protein>
    <submittedName>
        <fullName evidence="1">Uncharacterized protein</fullName>
    </submittedName>
</protein>
<name>A0AAD8NHD2_TARER</name>
<gene>
    <name evidence="1" type="ORF">QVD17_39708</name>
</gene>
<comment type="caution">
    <text evidence="1">The sequence shown here is derived from an EMBL/GenBank/DDBJ whole genome shotgun (WGS) entry which is preliminary data.</text>
</comment>
<dbReference type="AlphaFoldDB" id="A0AAD8NHD2"/>
<dbReference type="EMBL" id="JAUHHV010000011">
    <property type="protein sequence ID" value="KAK1408076.1"/>
    <property type="molecule type" value="Genomic_DNA"/>
</dbReference>
<reference evidence="1" key="1">
    <citation type="journal article" date="2023" name="bioRxiv">
        <title>Improved chromosome-level genome assembly for marigold (Tagetes erecta).</title>
        <authorList>
            <person name="Jiang F."/>
            <person name="Yuan L."/>
            <person name="Wang S."/>
            <person name="Wang H."/>
            <person name="Xu D."/>
            <person name="Wang A."/>
            <person name="Fan W."/>
        </authorList>
    </citation>
    <scope>NUCLEOTIDE SEQUENCE</scope>
    <source>
        <strain evidence="1">WSJ</strain>
        <tissue evidence="1">Leaf</tissue>
    </source>
</reference>
<accession>A0AAD8NHD2</accession>
<dbReference type="Proteomes" id="UP001229421">
    <property type="component" value="Unassembled WGS sequence"/>
</dbReference>
<proteinExistence type="predicted"/>
<keyword evidence="2" id="KW-1185">Reference proteome</keyword>
<evidence type="ECO:0000313" key="1">
    <source>
        <dbReference type="EMBL" id="KAK1408076.1"/>
    </source>
</evidence>
<organism evidence="1 2">
    <name type="scientific">Tagetes erecta</name>
    <name type="common">African marigold</name>
    <dbReference type="NCBI Taxonomy" id="13708"/>
    <lineage>
        <taxon>Eukaryota</taxon>
        <taxon>Viridiplantae</taxon>
        <taxon>Streptophyta</taxon>
        <taxon>Embryophyta</taxon>
        <taxon>Tracheophyta</taxon>
        <taxon>Spermatophyta</taxon>
        <taxon>Magnoliopsida</taxon>
        <taxon>eudicotyledons</taxon>
        <taxon>Gunneridae</taxon>
        <taxon>Pentapetalae</taxon>
        <taxon>asterids</taxon>
        <taxon>campanulids</taxon>
        <taxon>Asterales</taxon>
        <taxon>Asteraceae</taxon>
        <taxon>Asteroideae</taxon>
        <taxon>Heliantheae alliance</taxon>
        <taxon>Tageteae</taxon>
        <taxon>Tagetes</taxon>
    </lineage>
</organism>
<evidence type="ECO:0000313" key="2">
    <source>
        <dbReference type="Proteomes" id="UP001229421"/>
    </source>
</evidence>